<organism evidence="1 2">
    <name type="scientific">Aliiroseovarius zhejiangensis</name>
    <dbReference type="NCBI Taxonomy" id="1632025"/>
    <lineage>
        <taxon>Bacteria</taxon>
        <taxon>Pseudomonadati</taxon>
        <taxon>Pseudomonadota</taxon>
        <taxon>Alphaproteobacteria</taxon>
        <taxon>Rhodobacterales</taxon>
        <taxon>Paracoccaceae</taxon>
        <taxon>Aliiroseovarius</taxon>
    </lineage>
</organism>
<name>A0ABQ3J101_9RHOB</name>
<gene>
    <name evidence="1" type="ORF">GCM10016455_16860</name>
</gene>
<protein>
    <submittedName>
        <fullName evidence="1">Uncharacterized protein</fullName>
    </submittedName>
</protein>
<dbReference type="EMBL" id="BNCH01000003">
    <property type="protein sequence ID" value="GHE97041.1"/>
    <property type="molecule type" value="Genomic_DNA"/>
</dbReference>
<evidence type="ECO:0000313" key="2">
    <source>
        <dbReference type="Proteomes" id="UP000609802"/>
    </source>
</evidence>
<comment type="caution">
    <text evidence="1">The sequence shown here is derived from an EMBL/GenBank/DDBJ whole genome shotgun (WGS) entry which is preliminary data.</text>
</comment>
<accession>A0ABQ3J101</accession>
<keyword evidence="2" id="KW-1185">Reference proteome</keyword>
<proteinExistence type="predicted"/>
<reference evidence="2" key="1">
    <citation type="journal article" date="2019" name="Int. J. Syst. Evol. Microbiol.">
        <title>The Global Catalogue of Microorganisms (GCM) 10K type strain sequencing project: providing services to taxonomists for standard genome sequencing and annotation.</title>
        <authorList>
            <consortium name="The Broad Institute Genomics Platform"/>
            <consortium name="The Broad Institute Genome Sequencing Center for Infectious Disease"/>
            <person name="Wu L."/>
            <person name="Ma J."/>
        </authorList>
    </citation>
    <scope>NUCLEOTIDE SEQUENCE [LARGE SCALE GENOMIC DNA]</scope>
    <source>
        <strain evidence="2">KCTC 42443</strain>
    </source>
</reference>
<sequence length="51" mass="5706">MLCVARLCGLGGKTDGDQAAEQNKTYHYDLPWYEGDTDQPGIYVTFSYENA</sequence>
<evidence type="ECO:0000313" key="1">
    <source>
        <dbReference type="EMBL" id="GHE97041.1"/>
    </source>
</evidence>
<dbReference type="Proteomes" id="UP000609802">
    <property type="component" value="Unassembled WGS sequence"/>
</dbReference>